<dbReference type="RefSeq" id="WP_014856623.1">
    <property type="nucleotide sequence ID" value="NC_018178.1"/>
</dbReference>
<dbReference type="InterPro" id="IPR000944">
    <property type="entry name" value="Tscrpt_reg_Rrf2"/>
</dbReference>
<gene>
    <name evidence="1" type="ordered locus">MROS_1959</name>
</gene>
<dbReference type="EMBL" id="CP003557">
    <property type="protein sequence ID" value="AFN75191.1"/>
    <property type="molecule type" value="Genomic_DNA"/>
</dbReference>
<dbReference type="GO" id="GO:0005829">
    <property type="term" value="C:cytosol"/>
    <property type="evidence" value="ECO:0007669"/>
    <property type="project" value="TreeGrafter"/>
</dbReference>
<dbReference type="OrthoDB" id="9808360at2"/>
<dbReference type="PROSITE" id="PS51197">
    <property type="entry name" value="HTH_RRF2_2"/>
    <property type="match status" value="1"/>
</dbReference>
<dbReference type="SUPFAM" id="SSF46785">
    <property type="entry name" value="Winged helix' DNA-binding domain"/>
    <property type="match status" value="1"/>
</dbReference>
<dbReference type="PANTHER" id="PTHR33221:SF15">
    <property type="entry name" value="HTH-TYPE TRANSCRIPTIONAL REGULATOR YWGB-RELATED"/>
    <property type="match status" value="1"/>
</dbReference>
<evidence type="ECO:0000313" key="2">
    <source>
        <dbReference type="Proteomes" id="UP000009011"/>
    </source>
</evidence>
<organism evidence="1 2">
    <name type="scientific">Melioribacter roseus (strain DSM 23840 / JCM 17771 / VKM B-2668 / P3M-2)</name>
    <dbReference type="NCBI Taxonomy" id="1191523"/>
    <lineage>
        <taxon>Bacteria</taxon>
        <taxon>Pseudomonadati</taxon>
        <taxon>Ignavibacteriota</taxon>
        <taxon>Ignavibacteria</taxon>
        <taxon>Ignavibacteriales</taxon>
        <taxon>Melioribacteraceae</taxon>
        <taxon>Melioribacter</taxon>
    </lineage>
</organism>
<evidence type="ECO:0000313" key="1">
    <source>
        <dbReference type="EMBL" id="AFN75191.1"/>
    </source>
</evidence>
<dbReference type="eggNOG" id="COG1959">
    <property type="taxonomic scope" value="Bacteria"/>
</dbReference>
<reference evidence="1 2" key="1">
    <citation type="journal article" date="2013" name="PLoS ONE">
        <title>Genomic analysis of Melioribacter roseus, facultatively anaerobic organotrophic bacterium representing a novel deep lineage within Bacteriodetes/Chlorobi group.</title>
        <authorList>
            <person name="Kadnikov V.V."/>
            <person name="Mardanov A.V."/>
            <person name="Podosokorskaya O.A."/>
            <person name="Gavrilov S.N."/>
            <person name="Kublanov I.V."/>
            <person name="Beletsky A.V."/>
            <person name="Bonch-Osmolovskaya E.A."/>
            <person name="Ravin N.V."/>
        </authorList>
    </citation>
    <scope>NUCLEOTIDE SEQUENCE [LARGE SCALE GENOMIC DNA]</scope>
    <source>
        <strain evidence="2">JCM 17771 / P3M-2</strain>
    </source>
</reference>
<proteinExistence type="predicted"/>
<dbReference type="GO" id="GO:0003700">
    <property type="term" value="F:DNA-binding transcription factor activity"/>
    <property type="evidence" value="ECO:0007669"/>
    <property type="project" value="TreeGrafter"/>
</dbReference>
<dbReference type="InterPro" id="IPR036390">
    <property type="entry name" value="WH_DNA-bd_sf"/>
</dbReference>
<name>I7A5L7_MELRP</name>
<dbReference type="AlphaFoldDB" id="I7A5L7"/>
<dbReference type="InterPro" id="IPR036388">
    <property type="entry name" value="WH-like_DNA-bd_sf"/>
</dbReference>
<dbReference type="STRING" id="1191523.MROS_1959"/>
<dbReference type="PANTHER" id="PTHR33221">
    <property type="entry name" value="WINGED HELIX-TURN-HELIX TRANSCRIPTIONAL REGULATOR, RRF2 FAMILY"/>
    <property type="match status" value="1"/>
</dbReference>
<keyword evidence="2" id="KW-1185">Reference proteome</keyword>
<sequence length="146" mass="16617">MIYTKTGEYAIRAILFLARQPKDRLVMSSEIAKSEDIPSHYLAKILQRMAKYGYVDSYKGRGGGFRITELAKKSSILEIVERVEGPVINLKCVTGLKECSEENPCPLHDEWEELRNRIYNLISSKSVQEVAEKYAETLSKNNANTQ</sequence>
<dbReference type="HOGENOM" id="CLU_107144_1_4_10"/>
<dbReference type="Proteomes" id="UP000009011">
    <property type="component" value="Chromosome"/>
</dbReference>
<dbReference type="KEGG" id="mro:MROS_1959"/>
<dbReference type="NCBIfam" id="TIGR00738">
    <property type="entry name" value="rrf2_super"/>
    <property type="match status" value="1"/>
</dbReference>
<dbReference type="Pfam" id="PF02082">
    <property type="entry name" value="Rrf2"/>
    <property type="match status" value="1"/>
</dbReference>
<accession>I7A5L7</accession>
<protein>
    <submittedName>
        <fullName evidence="1">Rrf2 family protein</fullName>
    </submittedName>
</protein>
<dbReference type="Gene3D" id="1.10.10.10">
    <property type="entry name" value="Winged helix-like DNA-binding domain superfamily/Winged helix DNA-binding domain"/>
    <property type="match status" value="1"/>
</dbReference>